<dbReference type="InterPro" id="IPR016181">
    <property type="entry name" value="Acyl_CoA_acyltransferase"/>
</dbReference>
<evidence type="ECO:0000313" key="4">
    <source>
        <dbReference type="EMBL" id="MBD2843135.1"/>
    </source>
</evidence>
<evidence type="ECO:0000313" key="5">
    <source>
        <dbReference type="Proteomes" id="UP000635384"/>
    </source>
</evidence>
<dbReference type="Gene3D" id="3.40.630.30">
    <property type="match status" value="1"/>
</dbReference>
<comment type="caution">
    <text evidence="4">The sequence shown here is derived from an EMBL/GenBank/DDBJ whole genome shotgun (WGS) entry which is preliminary data.</text>
</comment>
<keyword evidence="1" id="KW-0808">Transferase</keyword>
<evidence type="ECO:0000256" key="2">
    <source>
        <dbReference type="ARBA" id="ARBA00023315"/>
    </source>
</evidence>
<dbReference type="Pfam" id="PF00583">
    <property type="entry name" value="Acetyltransf_1"/>
    <property type="match status" value="1"/>
</dbReference>
<dbReference type="RefSeq" id="WP_190788532.1">
    <property type="nucleotide sequence ID" value="NZ_JACXLC010000001.1"/>
</dbReference>
<dbReference type="PANTHER" id="PTHR43877">
    <property type="entry name" value="AMINOALKYLPHOSPHONATE N-ACETYLTRANSFERASE-RELATED-RELATED"/>
    <property type="match status" value="1"/>
</dbReference>
<organism evidence="4 5">
    <name type="scientific">Erythrobacter rubeus</name>
    <dbReference type="NCBI Taxonomy" id="2760803"/>
    <lineage>
        <taxon>Bacteria</taxon>
        <taxon>Pseudomonadati</taxon>
        <taxon>Pseudomonadota</taxon>
        <taxon>Alphaproteobacteria</taxon>
        <taxon>Sphingomonadales</taxon>
        <taxon>Erythrobacteraceae</taxon>
        <taxon>Erythrobacter/Porphyrobacter group</taxon>
        <taxon>Erythrobacter</taxon>
    </lineage>
</organism>
<feature type="domain" description="N-acetyltransferase" evidence="3">
    <location>
        <begin position="6"/>
        <end position="165"/>
    </location>
</feature>
<evidence type="ECO:0000259" key="3">
    <source>
        <dbReference type="PROSITE" id="PS51186"/>
    </source>
</evidence>
<sequence length="165" mass="17719">MSKLHFDIRPFAESDLASLHFIREAAFAPVFRSFRALVGANLAKIVYATAEEDQGEWLDMMCDAKSHHRVLVATTSDHVVGFCGYSIDTRIALGELGLNAVLPEFSGQGIGSAIYEYAIDMMRADGAKAAIVGTGSDASHAAARRAYEKAGFLAAVPSVHLSRTI</sequence>
<keyword evidence="2" id="KW-0012">Acyltransferase</keyword>
<name>A0ABR8KU61_9SPHN</name>
<dbReference type="EMBL" id="JACXLC010000001">
    <property type="protein sequence ID" value="MBD2843135.1"/>
    <property type="molecule type" value="Genomic_DNA"/>
</dbReference>
<proteinExistence type="predicted"/>
<dbReference type="InterPro" id="IPR050832">
    <property type="entry name" value="Bact_Acetyltransf"/>
</dbReference>
<accession>A0ABR8KU61</accession>
<dbReference type="SUPFAM" id="SSF55729">
    <property type="entry name" value="Acyl-CoA N-acyltransferases (Nat)"/>
    <property type="match status" value="1"/>
</dbReference>
<keyword evidence="5" id="KW-1185">Reference proteome</keyword>
<dbReference type="Proteomes" id="UP000635384">
    <property type="component" value="Unassembled WGS sequence"/>
</dbReference>
<dbReference type="CDD" id="cd04301">
    <property type="entry name" value="NAT_SF"/>
    <property type="match status" value="1"/>
</dbReference>
<dbReference type="PROSITE" id="PS51186">
    <property type="entry name" value="GNAT"/>
    <property type="match status" value="1"/>
</dbReference>
<evidence type="ECO:0000256" key="1">
    <source>
        <dbReference type="ARBA" id="ARBA00022679"/>
    </source>
</evidence>
<reference evidence="4 5" key="1">
    <citation type="submission" date="2020-09" db="EMBL/GenBank/DDBJ databases">
        <authorList>
            <person name="Yoon J.-W."/>
        </authorList>
    </citation>
    <scope>NUCLEOTIDE SEQUENCE [LARGE SCALE GENOMIC DNA]</scope>
    <source>
        <strain evidence="4 5">KMU-140</strain>
    </source>
</reference>
<gene>
    <name evidence="4" type="ORF">IB285_12815</name>
</gene>
<protein>
    <submittedName>
        <fullName evidence="4">GNAT family N-acetyltransferase</fullName>
    </submittedName>
</protein>
<dbReference type="InterPro" id="IPR000182">
    <property type="entry name" value="GNAT_dom"/>
</dbReference>